<proteinExistence type="predicted"/>
<dbReference type="EMBL" id="CAFBMF010000192">
    <property type="protein sequence ID" value="CAB4915713.1"/>
    <property type="molecule type" value="Genomic_DNA"/>
</dbReference>
<dbReference type="InterPro" id="IPR027417">
    <property type="entry name" value="P-loop_NTPase"/>
</dbReference>
<keyword evidence="1" id="KW-0813">Transport</keyword>
<name>A0A6J6X0J8_9ZZZZ</name>
<keyword evidence="2" id="KW-0547">Nucleotide-binding</keyword>
<evidence type="ECO:0000313" key="7">
    <source>
        <dbReference type="EMBL" id="CAB5036187.1"/>
    </source>
</evidence>
<reference evidence="5" key="1">
    <citation type="submission" date="2020-05" db="EMBL/GenBank/DDBJ databases">
        <authorList>
            <person name="Chiriac C."/>
            <person name="Salcher M."/>
            <person name="Ghai R."/>
            <person name="Kavagutti S V."/>
        </authorList>
    </citation>
    <scope>NUCLEOTIDE SEQUENCE</scope>
</reference>
<dbReference type="Pfam" id="PF00005">
    <property type="entry name" value="ABC_tran"/>
    <property type="match status" value="1"/>
</dbReference>
<dbReference type="AlphaFoldDB" id="A0A6J6X0J8"/>
<protein>
    <submittedName>
        <fullName evidence="5">Unannotated protein</fullName>
    </submittedName>
</protein>
<evidence type="ECO:0000259" key="4">
    <source>
        <dbReference type="PROSITE" id="PS50893"/>
    </source>
</evidence>
<dbReference type="InterPro" id="IPR050166">
    <property type="entry name" value="ABC_transporter_ATP-bind"/>
</dbReference>
<accession>A0A6J6X0J8</accession>
<evidence type="ECO:0000313" key="5">
    <source>
        <dbReference type="EMBL" id="CAB4788738.1"/>
    </source>
</evidence>
<dbReference type="SUPFAM" id="SSF52540">
    <property type="entry name" value="P-loop containing nucleoside triphosphate hydrolases"/>
    <property type="match status" value="1"/>
</dbReference>
<evidence type="ECO:0000256" key="1">
    <source>
        <dbReference type="ARBA" id="ARBA00022448"/>
    </source>
</evidence>
<dbReference type="PROSITE" id="PS00211">
    <property type="entry name" value="ABC_TRANSPORTER_1"/>
    <property type="match status" value="1"/>
</dbReference>
<evidence type="ECO:0000256" key="2">
    <source>
        <dbReference type="ARBA" id="ARBA00022741"/>
    </source>
</evidence>
<dbReference type="CDD" id="cd03293">
    <property type="entry name" value="ABC_NrtD_SsuB_transporters"/>
    <property type="match status" value="1"/>
</dbReference>
<dbReference type="InterPro" id="IPR017871">
    <property type="entry name" value="ABC_transporter-like_CS"/>
</dbReference>
<dbReference type="EMBL" id="CAFBPS010000162">
    <property type="protein sequence ID" value="CAB5036187.1"/>
    <property type="molecule type" value="Genomic_DNA"/>
</dbReference>
<dbReference type="GO" id="GO:0016887">
    <property type="term" value="F:ATP hydrolysis activity"/>
    <property type="evidence" value="ECO:0007669"/>
    <property type="project" value="InterPro"/>
</dbReference>
<dbReference type="SMART" id="SM00382">
    <property type="entry name" value="AAA"/>
    <property type="match status" value="1"/>
</dbReference>
<dbReference type="InterPro" id="IPR003593">
    <property type="entry name" value="AAA+_ATPase"/>
</dbReference>
<keyword evidence="3" id="KW-0067">ATP-binding</keyword>
<dbReference type="Gene3D" id="3.40.50.300">
    <property type="entry name" value="P-loop containing nucleotide triphosphate hydrolases"/>
    <property type="match status" value="1"/>
</dbReference>
<evidence type="ECO:0000256" key="3">
    <source>
        <dbReference type="ARBA" id="ARBA00022840"/>
    </source>
</evidence>
<gene>
    <name evidence="5" type="ORF">UFOPK2880_01881</name>
    <name evidence="6" type="ORF">UFOPK3494_01794</name>
    <name evidence="7" type="ORF">UFOPK4134_01583</name>
</gene>
<dbReference type="EMBL" id="CAEZZP010000191">
    <property type="protein sequence ID" value="CAB4788738.1"/>
    <property type="molecule type" value="Genomic_DNA"/>
</dbReference>
<dbReference type="GO" id="GO:0005524">
    <property type="term" value="F:ATP binding"/>
    <property type="evidence" value="ECO:0007669"/>
    <property type="project" value="UniProtKB-KW"/>
</dbReference>
<dbReference type="InterPro" id="IPR003439">
    <property type="entry name" value="ABC_transporter-like_ATP-bd"/>
</dbReference>
<dbReference type="PANTHER" id="PTHR42788:SF13">
    <property type="entry name" value="ALIPHATIC SULFONATES IMPORT ATP-BINDING PROTEIN SSUB"/>
    <property type="match status" value="1"/>
</dbReference>
<dbReference type="PROSITE" id="PS50893">
    <property type="entry name" value="ABC_TRANSPORTER_2"/>
    <property type="match status" value="1"/>
</dbReference>
<organism evidence="5">
    <name type="scientific">freshwater metagenome</name>
    <dbReference type="NCBI Taxonomy" id="449393"/>
    <lineage>
        <taxon>unclassified sequences</taxon>
        <taxon>metagenomes</taxon>
        <taxon>ecological metagenomes</taxon>
    </lineage>
</organism>
<evidence type="ECO:0000313" key="6">
    <source>
        <dbReference type="EMBL" id="CAB4915713.1"/>
    </source>
</evidence>
<feature type="domain" description="ABC transporter" evidence="4">
    <location>
        <begin position="12"/>
        <end position="245"/>
    </location>
</feature>
<sequence>MSTLQEVAGGALRVQNVERTFALKDDVVRALDKVSLEVPVGSFISLIGPSGCGKSTLLRLLAGLESPDAGSLLIGERSPDEMRMAGRLGVAFQDPALLPWRSVWKNITLPLQVMGKSVKEYQSAIEELISLVGLKGFEQALPAQLSGGMRQRVAIARALVTEPEVLLLDEPFGALDEILRRTMNLELQRIWSARRPTTILVTHSIEEAIFLADKVAVMSARPGRIVEIVDVPFERPRVPEIMRSSEFHNLADHLSELLFAGGGH</sequence>
<dbReference type="PANTHER" id="PTHR42788">
    <property type="entry name" value="TAURINE IMPORT ATP-BINDING PROTEIN-RELATED"/>
    <property type="match status" value="1"/>
</dbReference>